<evidence type="ECO:0000259" key="8">
    <source>
        <dbReference type="Pfam" id="PF01694"/>
    </source>
</evidence>
<evidence type="ECO:0000256" key="1">
    <source>
        <dbReference type="ARBA" id="ARBA00004141"/>
    </source>
</evidence>
<keyword evidence="5 7" id="KW-1133">Transmembrane helix</keyword>
<evidence type="ECO:0000256" key="6">
    <source>
        <dbReference type="ARBA" id="ARBA00023136"/>
    </source>
</evidence>
<feature type="transmembrane region" description="Helical" evidence="7">
    <location>
        <begin position="12"/>
        <end position="34"/>
    </location>
</feature>
<feature type="domain" description="Peptidase S54 rhomboid" evidence="8">
    <location>
        <begin position="55"/>
        <end position="193"/>
    </location>
</feature>
<comment type="similarity">
    <text evidence="2">Belongs to the peptidase S54 family.</text>
</comment>
<dbReference type="GO" id="GO:0006508">
    <property type="term" value="P:proteolysis"/>
    <property type="evidence" value="ECO:0007669"/>
    <property type="project" value="UniProtKB-KW"/>
</dbReference>
<dbReference type="GO" id="GO:0008233">
    <property type="term" value="F:peptidase activity"/>
    <property type="evidence" value="ECO:0007669"/>
    <property type="project" value="UniProtKB-KW"/>
</dbReference>
<evidence type="ECO:0000313" key="9">
    <source>
        <dbReference type="EMBL" id="MDA7026550.1"/>
    </source>
</evidence>
<dbReference type="InterPro" id="IPR022764">
    <property type="entry name" value="Peptidase_S54_rhomboid_dom"/>
</dbReference>
<sequence>MFIRTENPQTFIKFYPVTVAILVLQIAIWTIYLLPLPSVQMWSNLMTGFNLGIAKGEWWRFLTPIFIHASFSHLLFNSFSLFLFAPALERMLGKVRFFLIYIGSGLVGNIGTYLIMPLEYMHVGSSGAIFGLFGVYVYMVLFRTDLIDRANSQILLTILVISLLMTLINQQVNMIAHIFGLFGGLAFAPLLLNKKSDGF</sequence>
<gene>
    <name evidence="9" type="ORF">PJ311_07955</name>
</gene>
<keyword evidence="6 7" id="KW-0472">Membrane</keyword>
<dbReference type="InterPro" id="IPR035952">
    <property type="entry name" value="Rhomboid-like_sf"/>
</dbReference>
<feature type="transmembrane region" description="Helical" evidence="7">
    <location>
        <begin position="153"/>
        <end position="168"/>
    </location>
</feature>
<name>A0ABT4X2P3_9BACI</name>
<keyword evidence="10" id="KW-1185">Reference proteome</keyword>
<feature type="transmembrane region" description="Helical" evidence="7">
    <location>
        <begin position="65"/>
        <end position="85"/>
    </location>
</feature>
<keyword evidence="3 7" id="KW-0812">Transmembrane</keyword>
<feature type="transmembrane region" description="Helical" evidence="7">
    <location>
        <begin position="97"/>
        <end position="116"/>
    </location>
</feature>
<proteinExistence type="inferred from homology"/>
<feature type="transmembrane region" description="Helical" evidence="7">
    <location>
        <begin position="174"/>
        <end position="192"/>
    </location>
</feature>
<evidence type="ECO:0000256" key="2">
    <source>
        <dbReference type="ARBA" id="ARBA00009045"/>
    </source>
</evidence>
<evidence type="ECO:0000256" key="4">
    <source>
        <dbReference type="ARBA" id="ARBA00022801"/>
    </source>
</evidence>
<dbReference type="PANTHER" id="PTHR43731:SF14">
    <property type="entry name" value="PRESENILIN-ASSOCIATED RHOMBOID-LIKE PROTEIN, MITOCHONDRIAL"/>
    <property type="match status" value="1"/>
</dbReference>
<comment type="subcellular location">
    <subcellularLocation>
        <location evidence="1">Membrane</location>
        <topology evidence="1">Multi-pass membrane protein</topology>
    </subcellularLocation>
</comment>
<dbReference type="PANTHER" id="PTHR43731">
    <property type="entry name" value="RHOMBOID PROTEASE"/>
    <property type="match status" value="1"/>
</dbReference>
<evidence type="ECO:0000256" key="3">
    <source>
        <dbReference type="ARBA" id="ARBA00022692"/>
    </source>
</evidence>
<keyword evidence="4" id="KW-0378">Hydrolase</keyword>
<dbReference type="InterPro" id="IPR050925">
    <property type="entry name" value="Rhomboid_protease_S54"/>
</dbReference>
<dbReference type="Gene3D" id="1.20.1540.10">
    <property type="entry name" value="Rhomboid-like"/>
    <property type="match status" value="1"/>
</dbReference>
<evidence type="ECO:0000256" key="5">
    <source>
        <dbReference type="ARBA" id="ARBA00022989"/>
    </source>
</evidence>
<dbReference type="EMBL" id="JAQKAB010000004">
    <property type="protein sequence ID" value="MDA7026550.1"/>
    <property type="molecule type" value="Genomic_DNA"/>
</dbReference>
<protein>
    <submittedName>
        <fullName evidence="9">Rhomboid family intramembrane serine protease</fullName>
    </submittedName>
</protein>
<evidence type="ECO:0000256" key="7">
    <source>
        <dbReference type="SAM" id="Phobius"/>
    </source>
</evidence>
<organism evidence="9 10">
    <name type="scientific">Bacillus changyiensis</name>
    <dbReference type="NCBI Taxonomy" id="3004103"/>
    <lineage>
        <taxon>Bacteria</taxon>
        <taxon>Bacillati</taxon>
        <taxon>Bacillota</taxon>
        <taxon>Bacilli</taxon>
        <taxon>Bacillales</taxon>
        <taxon>Bacillaceae</taxon>
        <taxon>Bacillus</taxon>
    </lineage>
</organism>
<dbReference type="Pfam" id="PF01694">
    <property type="entry name" value="Rhomboid"/>
    <property type="match status" value="1"/>
</dbReference>
<reference evidence="9 10" key="1">
    <citation type="submission" date="2023-01" db="EMBL/GenBank/DDBJ databases">
        <title>Bacillus changyiensis sp. nov., isolated from a coastal deposit.</title>
        <authorList>
            <person name="Xiao G."/>
            <person name="Lai Q."/>
            <person name="Hu Z."/>
            <person name="Shao Z."/>
        </authorList>
    </citation>
    <scope>NUCLEOTIDE SEQUENCE [LARGE SCALE GENOMIC DNA]</scope>
    <source>
        <strain evidence="9 10">CLL-7-23</strain>
    </source>
</reference>
<feature type="transmembrane region" description="Helical" evidence="7">
    <location>
        <begin position="122"/>
        <end position="141"/>
    </location>
</feature>
<dbReference type="Proteomes" id="UP001211894">
    <property type="component" value="Unassembled WGS sequence"/>
</dbReference>
<dbReference type="SUPFAM" id="SSF144091">
    <property type="entry name" value="Rhomboid-like"/>
    <property type="match status" value="1"/>
</dbReference>
<dbReference type="RefSeq" id="WP_271340403.1">
    <property type="nucleotide sequence ID" value="NZ_JAQKAB010000004.1"/>
</dbReference>
<evidence type="ECO:0000313" key="10">
    <source>
        <dbReference type="Proteomes" id="UP001211894"/>
    </source>
</evidence>
<accession>A0ABT4X2P3</accession>
<keyword evidence="9" id="KW-0645">Protease</keyword>
<comment type="caution">
    <text evidence="9">The sequence shown here is derived from an EMBL/GenBank/DDBJ whole genome shotgun (WGS) entry which is preliminary data.</text>
</comment>